<feature type="compositionally biased region" description="Polar residues" evidence="2">
    <location>
        <begin position="697"/>
        <end position="711"/>
    </location>
</feature>
<dbReference type="AlphaFoldDB" id="A0A7R9BXG8"/>
<dbReference type="InterPro" id="IPR012337">
    <property type="entry name" value="RNaseH-like_sf"/>
</dbReference>
<proteinExistence type="predicted"/>
<feature type="compositionally biased region" description="Basic and acidic residues" evidence="2">
    <location>
        <begin position="627"/>
        <end position="643"/>
    </location>
</feature>
<dbReference type="EMBL" id="OA886708">
    <property type="protein sequence ID" value="CAD7283011.1"/>
    <property type="molecule type" value="Genomic_DNA"/>
</dbReference>
<sequence>MSQLPLTIGLEGNRLYVGYRYNSKRQAQPALIAGHGIHFVDGTTHKQRGIRDILLQHQDAVFQWSGRWGCLPKYTVTLDTTDGAPPASPPFRQAPDKLAPFKEIIAEYVQAGIIEPAKSPYNSPAFLTPKKNGQPDAPAGQRWRLVEDYQKLNTLLAGAAIDIAKSTFLATQIEFLGLIIDQTGARPAPHNLTAVEQYPCPSTTKEMQRFLGLATYLRAHVPLNFATAEKVLRTTIPAKPSMTLRWSTLAETAFHDLKTAIANAARLERYDEQQPIEAADLRLAVHPGQYREVIERYHIDLGHTHWKKVLHTLRARFSWPHMRHTIWRQLVDCPECFAYNNSTKITGERMTWIPVTKPFDRLCIDFYGPLPQSTGLHKYASIAMDQFSKFLVATPVPRADTATAIANIHTILQEVGKFRTIHLDRATIFKSRQSPEGNGTCEQAIRTIGQIQAKLAKGDSANWHIYLPTAVAAYNLTPHTSTGATPSKVFLGKDPRMEADNHFGAVPPTAVKTEAVANYLRRQQRQSLQQANWAKHPTFYPGDMVAVRPRTASTELHAASRCFRKRRLGPFMILLLHAPGQYTVGTDARIAIIPACELQPWVHGTRAPQQGYEKHLKFLRAPATREPPTETKEHHYARPHNRSDTADHVCKHLYCTAVRNRTRGPCLLTGANDPARAQHTPTIDRIKPQGHDPKPNRGSTSDKPNKGNLTDPNREQHPPQKHKRT</sequence>
<dbReference type="Gene3D" id="3.30.70.270">
    <property type="match status" value="1"/>
</dbReference>
<evidence type="ECO:0000256" key="2">
    <source>
        <dbReference type="SAM" id="MobiDB-lite"/>
    </source>
</evidence>
<dbReference type="OrthoDB" id="6625139at2759"/>
<dbReference type="InterPro" id="IPR036397">
    <property type="entry name" value="RNaseH_sf"/>
</dbReference>
<dbReference type="GO" id="GO:0003964">
    <property type="term" value="F:RNA-directed DNA polymerase activity"/>
    <property type="evidence" value="ECO:0007669"/>
    <property type="project" value="UniProtKB-EC"/>
</dbReference>
<feature type="compositionally biased region" description="Basic and acidic residues" evidence="2">
    <location>
        <begin position="682"/>
        <end position="695"/>
    </location>
</feature>
<dbReference type="EC" id="2.7.7.49" evidence="1"/>
<evidence type="ECO:0000313" key="5">
    <source>
        <dbReference type="Proteomes" id="UP000678499"/>
    </source>
</evidence>
<dbReference type="SUPFAM" id="SSF56672">
    <property type="entry name" value="DNA/RNA polymerases"/>
    <property type="match status" value="1"/>
</dbReference>
<dbReference type="InterPro" id="IPR043502">
    <property type="entry name" value="DNA/RNA_pol_sf"/>
</dbReference>
<dbReference type="Pfam" id="PF17921">
    <property type="entry name" value="Integrase_H2C2"/>
    <property type="match status" value="1"/>
</dbReference>
<protein>
    <recommendedName>
        <fullName evidence="1">RNA-directed DNA polymerase</fullName>
        <ecNumber evidence="1">2.7.7.49</ecNumber>
    </recommendedName>
</protein>
<dbReference type="GO" id="GO:0042575">
    <property type="term" value="C:DNA polymerase complex"/>
    <property type="evidence" value="ECO:0007669"/>
    <property type="project" value="UniProtKB-ARBA"/>
</dbReference>
<accession>A0A7R9BXG8</accession>
<dbReference type="InterPro" id="IPR050951">
    <property type="entry name" value="Retrovirus_Pol_polyprotein"/>
</dbReference>
<dbReference type="PROSITE" id="PS50994">
    <property type="entry name" value="INTEGRASE"/>
    <property type="match status" value="1"/>
</dbReference>
<evidence type="ECO:0000259" key="3">
    <source>
        <dbReference type="PROSITE" id="PS50994"/>
    </source>
</evidence>
<evidence type="ECO:0000313" key="4">
    <source>
        <dbReference type="EMBL" id="CAD7283011.1"/>
    </source>
</evidence>
<feature type="region of interest" description="Disordered" evidence="2">
    <location>
        <begin position="668"/>
        <end position="725"/>
    </location>
</feature>
<dbReference type="InterPro" id="IPR043128">
    <property type="entry name" value="Rev_trsase/Diguanyl_cyclase"/>
</dbReference>
<dbReference type="PANTHER" id="PTHR37984:SF5">
    <property type="entry name" value="PROTEIN NYNRIN-LIKE"/>
    <property type="match status" value="1"/>
</dbReference>
<dbReference type="Gene3D" id="3.10.10.10">
    <property type="entry name" value="HIV Type 1 Reverse Transcriptase, subunit A, domain 1"/>
    <property type="match status" value="1"/>
</dbReference>
<keyword evidence="5" id="KW-1185">Reference proteome</keyword>
<evidence type="ECO:0000256" key="1">
    <source>
        <dbReference type="ARBA" id="ARBA00012493"/>
    </source>
</evidence>
<dbReference type="PANTHER" id="PTHR37984">
    <property type="entry name" value="PROTEIN CBG26694"/>
    <property type="match status" value="1"/>
</dbReference>
<organism evidence="4">
    <name type="scientific">Notodromas monacha</name>
    <dbReference type="NCBI Taxonomy" id="399045"/>
    <lineage>
        <taxon>Eukaryota</taxon>
        <taxon>Metazoa</taxon>
        <taxon>Ecdysozoa</taxon>
        <taxon>Arthropoda</taxon>
        <taxon>Crustacea</taxon>
        <taxon>Oligostraca</taxon>
        <taxon>Ostracoda</taxon>
        <taxon>Podocopa</taxon>
        <taxon>Podocopida</taxon>
        <taxon>Cypridocopina</taxon>
        <taxon>Cypridoidea</taxon>
        <taxon>Cyprididae</taxon>
        <taxon>Notodromas</taxon>
    </lineage>
</organism>
<feature type="region of interest" description="Disordered" evidence="2">
    <location>
        <begin position="623"/>
        <end position="643"/>
    </location>
</feature>
<dbReference type="Gene3D" id="3.30.420.10">
    <property type="entry name" value="Ribonuclease H-like superfamily/Ribonuclease H"/>
    <property type="match status" value="1"/>
</dbReference>
<name>A0A7R9BXG8_9CRUS</name>
<dbReference type="InterPro" id="IPR001584">
    <property type="entry name" value="Integrase_cat-core"/>
</dbReference>
<dbReference type="GO" id="GO:0003676">
    <property type="term" value="F:nucleic acid binding"/>
    <property type="evidence" value="ECO:0007669"/>
    <property type="project" value="InterPro"/>
</dbReference>
<reference evidence="4" key="1">
    <citation type="submission" date="2020-11" db="EMBL/GenBank/DDBJ databases">
        <authorList>
            <person name="Tran Van P."/>
        </authorList>
    </citation>
    <scope>NUCLEOTIDE SEQUENCE</scope>
</reference>
<dbReference type="SUPFAM" id="SSF53098">
    <property type="entry name" value="Ribonuclease H-like"/>
    <property type="match status" value="1"/>
</dbReference>
<gene>
    <name evidence="4" type="ORF">NMOB1V02_LOCUS10629</name>
</gene>
<feature type="domain" description="Integrase catalytic" evidence="3">
    <location>
        <begin position="354"/>
        <end position="494"/>
    </location>
</feature>
<dbReference type="EMBL" id="CAJPEX010004671">
    <property type="protein sequence ID" value="CAG0923163.1"/>
    <property type="molecule type" value="Genomic_DNA"/>
</dbReference>
<dbReference type="GO" id="GO:0015074">
    <property type="term" value="P:DNA integration"/>
    <property type="evidence" value="ECO:0007669"/>
    <property type="project" value="InterPro"/>
</dbReference>
<dbReference type="Proteomes" id="UP000678499">
    <property type="component" value="Unassembled WGS sequence"/>
</dbReference>
<dbReference type="InterPro" id="IPR041588">
    <property type="entry name" value="Integrase_H2C2"/>
</dbReference>